<dbReference type="Pfam" id="PF03031">
    <property type="entry name" value="NIF"/>
    <property type="match status" value="1"/>
</dbReference>
<dbReference type="Proteomes" id="UP001165060">
    <property type="component" value="Unassembled WGS sequence"/>
</dbReference>
<proteinExistence type="inferred from homology"/>
<evidence type="ECO:0000256" key="1">
    <source>
        <dbReference type="RuleBase" id="RU365079"/>
    </source>
</evidence>
<feature type="non-terminal residue" evidence="4">
    <location>
        <position position="1"/>
    </location>
</feature>
<dbReference type="SMART" id="SM00577">
    <property type="entry name" value="CPDc"/>
    <property type="match status" value="1"/>
</dbReference>
<dbReference type="InterPro" id="IPR023214">
    <property type="entry name" value="HAD_sf"/>
</dbReference>
<dbReference type="EMBL" id="BRYB01006633">
    <property type="protein sequence ID" value="GMI53733.1"/>
    <property type="molecule type" value="Genomic_DNA"/>
</dbReference>
<evidence type="ECO:0000256" key="2">
    <source>
        <dbReference type="SAM" id="MobiDB-lite"/>
    </source>
</evidence>
<feature type="domain" description="FCP1 homology" evidence="3">
    <location>
        <begin position="172"/>
        <end position="275"/>
    </location>
</feature>
<feature type="region of interest" description="Disordered" evidence="2">
    <location>
        <begin position="255"/>
        <end position="275"/>
    </location>
</feature>
<feature type="region of interest" description="Disordered" evidence="2">
    <location>
        <begin position="1"/>
        <end position="108"/>
    </location>
</feature>
<evidence type="ECO:0000313" key="5">
    <source>
        <dbReference type="Proteomes" id="UP001165060"/>
    </source>
</evidence>
<dbReference type="InterPro" id="IPR036412">
    <property type="entry name" value="HAD-like_sf"/>
</dbReference>
<comment type="caution">
    <text evidence="4">The sequence shown here is derived from an EMBL/GenBank/DDBJ whole genome shotgun (WGS) entry which is preliminary data.</text>
</comment>
<evidence type="ECO:0000313" key="4">
    <source>
        <dbReference type="EMBL" id="GMI53733.1"/>
    </source>
</evidence>
<dbReference type="CDD" id="cd07521">
    <property type="entry name" value="HAD_FCP1-like"/>
    <property type="match status" value="1"/>
</dbReference>
<comment type="subcellular location">
    <subcellularLocation>
        <location evidence="1">Mitochondrion inner membrane</location>
        <topology evidence="1">Single-pass membrane protein</topology>
    </subcellularLocation>
</comment>
<organism evidence="4 5">
    <name type="scientific">Tetraparma gracilis</name>
    <dbReference type="NCBI Taxonomy" id="2962635"/>
    <lineage>
        <taxon>Eukaryota</taxon>
        <taxon>Sar</taxon>
        <taxon>Stramenopiles</taxon>
        <taxon>Ochrophyta</taxon>
        <taxon>Bolidophyceae</taxon>
        <taxon>Parmales</taxon>
        <taxon>Triparmaceae</taxon>
        <taxon>Tetraparma</taxon>
    </lineage>
</organism>
<comment type="subunit">
    <text evidence="1">Component of the TIM23 complex.</text>
</comment>
<keyword evidence="1" id="KW-0811">Translocation</keyword>
<dbReference type="SUPFAM" id="SSF56784">
    <property type="entry name" value="HAD-like"/>
    <property type="match status" value="1"/>
</dbReference>
<keyword evidence="1" id="KW-0809">Transit peptide</keyword>
<keyword evidence="1" id="KW-0653">Protein transport</keyword>
<dbReference type="PANTHER" id="PTHR12210">
    <property type="entry name" value="DULLARD PROTEIN PHOSPHATASE"/>
    <property type="match status" value="1"/>
</dbReference>
<keyword evidence="5" id="KW-1185">Reference proteome</keyword>
<protein>
    <recommendedName>
        <fullName evidence="1">Mitochondrial import inner membrane translocase subunit TIM50</fullName>
    </recommendedName>
</protein>
<accession>A0ABQ6NAU5</accession>
<dbReference type="Gene3D" id="3.40.50.1000">
    <property type="entry name" value="HAD superfamily/HAD-like"/>
    <property type="match status" value="1"/>
</dbReference>
<evidence type="ECO:0000259" key="3">
    <source>
        <dbReference type="PROSITE" id="PS50969"/>
    </source>
</evidence>
<keyword evidence="1" id="KW-0813">Transport</keyword>
<sequence>KADTTPPSSNVTGTPPPGPPVSINSPMHGATLVRRLHPDAKDGDADQEKENSGGAEDASWAQRKMDALFSPVLNFLGGDENDEADAKGDAGAGADEKETKAGKAPAAPQVEDDYYAAQLRQQELQQQQQEEGGDDGYEDEFNPYLFIKQLPPYAEVAIPNKLCLPPKTDPPLPHEKLCLVLDLDETLVHCTVEPIPDPDMVFPVEFGGVEYKVHVRKRPHLEYFLEMVHDKFEVIVFTASQRVYADSLLNRIDPEGAYGGERSEHKEERGFDDDI</sequence>
<dbReference type="PROSITE" id="PS50969">
    <property type="entry name" value="FCP1"/>
    <property type="match status" value="1"/>
</dbReference>
<comment type="similarity">
    <text evidence="1">Belongs to the TIM50 family.</text>
</comment>
<keyword evidence="1" id="KW-0496">Mitochondrion</keyword>
<feature type="compositionally biased region" description="Low complexity" evidence="2">
    <location>
        <begin position="1"/>
        <end position="13"/>
    </location>
</feature>
<dbReference type="InterPro" id="IPR004274">
    <property type="entry name" value="FCP1_dom"/>
</dbReference>
<gene>
    <name evidence="4" type="ORF">TeGR_g12602</name>
</gene>
<feature type="compositionally biased region" description="Basic and acidic residues" evidence="2">
    <location>
        <begin position="36"/>
        <end position="51"/>
    </location>
</feature>
<dbReference type="InterPro" id="IPR050365">
    <property type="entry name" value="TIM50"/>
</dbReference>
<feature type="compositionally biased region" description="Basic and acidic residues" evidence="2">
    <location>
        <begin position="84"/>
        <end position="101"/>
    </location>
</feature>
<reference evidence="4 5" key="1">
    <citation type="journal article" date="2023" name="Commun. Biol.">
        <title>Genome analysis of Parmales, the sister group of diatoms, reveals the evolutionary specialization of diatoms from phago-mixotrophs to photoautotrophs.</title>
        <authorList>
            <person name="Ban H."/>
            <person name="Sato S."/>
            <person name="Yoshikawa S."/>
            <person name="Yamada K."/>
            <person name="Nakamura Y."/>
            <person name="Ichinomiya M."/>
            <person name="Sato N."/>
            <person name="Blanc-Mathieu R."/>
            <person name="Endo H."/>
            <person name="Kuwata A."/>
            <person name="Ogata H."/>
        </authorList>
    </citation>
    <scope>NUCLEOTIDE SEQUENCE [LARGE SCALE GENOMIC DNA]</scope>
</reference>
<name>A0ABQ6NAU5_9STRA</name>
<comment type="function">
    <text evidence="1">Essential component of the TIM23 complex, a complex that mediates the translocation of transit peptide-containing proteins across the mitochondrial inner membrane.</text>
</comment>